<name>A0A1Q5STR9_9BACL</name>
<keyword evidence="8 18" id="KW-0791">Threonine biosynthesis</keyword>
<dbReference type="FunFam" id="3.40.50.720:FF:000062">
    <property type="entry name" value="Homoserine dehydrogenase"/>
    <property type="match status" value="1"/>
</dbReference>
<comment type="similarity">
    <text evidence="4 19">Belongs to the homoserine dehydrogenase family.</text>
</comment>
<evidence type="ECO:0000256" key="13">
    <source>
        <dbReference type="ARBA" id="ARBA00023053"/>
    </source>
</evidence>
<keyword evidence="11 18" id="KW-0560">Oxidoreductase</keyword>
<dbReference type="EC" id="1.1.1.3" evidence="5 18"/>
<evidence type="ECO:0000256" key="19">
    <source>
        <dbReference type="RuleBase" id="RU004171"/>
    </source>
</evidence>
<feature type="binding site" evidence="17">
    <location>
        <begin position="10"/>
        <end position="17"/>
    </location>
    <ligand>
        <name>NADP(+)</name>
        <dbReference type="ChEBI" id="CHEBI:58349"/>
    </ligand>
</feature>
<evidence type="ECO:0000256" key="11">
    <source>
        <dbReference type="ARBA" id="ARBA00023002"/>
    </source>
</evidence>
<dbReference type="CDD" id="cd04881">
    <property type="entry name" value="ACT_HSDH-Hom"/>
    <property type="match status" value="1"/>
</dbReference>
<feature type="binding site" evidence="17">
    <location>
        <position position="191"/>
    </location>
    <ligand>
        <name>L-homoserine</name>
        <dbReference type="ChEBI" id="CHEBI:57476"/>
    </ligand>
</feature>
<organism evidence="21 22">
    <name type="scientific">Geobacillus proteiniphilus</name>
    <dbReference type="NCBI Taxonomy" id="860353"/>
    <lineage>
        <taxon>Bacteria</taxon>
        <taxon>Bacillati</taxon>
        <taxon>Bacillota</taxon>
        <taxon>Bacilli</taxon>
        <taxon>Bacillales</taxon>
        <taxon>Anoxybacillaceae</taxon>
        <taxon>Geobacillus</taxon>
    </lineage>
</organism>
<evidence type="ECO:0000256" key="14">
    <source>
        <dbReference type="ARBA" id="ARBA00023167"/>
    </source>
</evidence>
<dbReference type="InterPro" id="IPR019811">
    <property type="entry name" value="HDH_CS"/>
</dbReference>
<evidence type="ECO:0000256" key="7">
    <source>
        <dbReference type="ARBA" id="ARBA00022605"/>
    </source>
</evidence>
<evidence type="ECO:0000256" key="16">
    <source>
        <dbReference type="PIRSR" id="PIRSR000098-1"/>
    </source>
</evidence>
<dbReference type="PROSITE" id="PS01042">
    <property type="entry name" value="HOMOSER_DHGENASE"/>
    <property type="match status" value="1"/>
</dbReference>
<comment type="cofactor">
    <cofactor evidence="1">
        <name>a metal cation</name>
        <dbReference type="ChEBI" id="CHEBI:25213"/>
    </cofactor>
</comment>
<gene>
    <name evidence="21" type="ORF">BRO54_2765</name>
</gene>
<dbReference type="SUPFAM" id="SSF55021">
    <property type="entry name" value="ACT-like"/>
    <property type="match status" value="1"/>
</dbReference>
<comment type="catalytic activity">
    <reaction evidence="15">
        <text>L-homoserine + NADP(+) = L-aspartate 4-semialdehyde + NADPH + H(+)</text>
        <dbReference type="Rhea" id="RHEA:15761"/>
        <dbReference type="ChEBI" id="CHEBI:15378"/>
        <dbReference type="ChEBI" id="CHEBI:57476"/>
        <dbReference type="ChEBI" id="CHEBI:57783"/>
        <dbReference type="ChEBI" id="CHEBI:58349"/>
        <dbReference type="ChEBI" id="CHEBI:537519"/>
        <dbReference type="EC" id="1.1.1.3"/>
    </reaction>
    <physiologicalReaction direction="right-to-left" evidence="15">
        <dbReference type="Rhea" id="RHEA:15763"/>
    </physiologicalReaction>
</comment>
<evidence type="ECO:0000259" key="20">
    <source>
        <dbReference type="PROSITE" id="PS51671"/>
    </source>
</evidence>
<dbReference type="GO" id="GO:0046872">
    <property type="term" value="F:metal ion binding"/>
    <property type="evidence" value="ECO:0007669"/>
    <property type="project" value="UniProtKB-KW"/>
</dbReference>
<evidence type="ECO:0000256" key="15">
    <source>
        <dbReference type="ARBA" id="ARBA00048841"/>
    </source>
</evidence>
<accession>A0A1Q5STR9</accession>
<dbReference type="InterPro" id="IPR002912">
    <property type="entry name" value="ACT_dom"/>
</dbReference>
<evidence type="ECO:0000256" key="2">
    <source>
        <dbReference type="ARBA" id="ARBA00005056"/>
    </source>
</evidence>
<evidence type="ECO:0000256" key="8">
    <source>
        <dbReference type="ARBA" id="ARBA00022697"/>
    </source>
</evidence>
<evidence type="ECO:0000256" key="6">
    <source>
        <dbReference type="ARBA" id="ARBA00013376"/>
    </source>
</evidence>
<dbReference type="AlphaFoldDB" id="A0A1Q5STR9"/>
<dbReference type="RefSeq" id="WP_074044232.1">
    <property type="nucleotide sequence ID" value="NZ_MQMG01000039.1"/>
</dbReference>
<evidence type="ECO:0000256" key="17">
    <source>
        <dbReference type="PIRSR" id="PIRSR000098-2"/>
    </source>
</evidence>
<dbReference type="GO" id="GO:0004412">
    <property type="term" value="F:homoserine dehydrogenase activity"/>
    <property type="evidence" value="ECO:0007669"/>
    <property type="project" value="UniProtKB-EC"/>
</dbReference>
<dbReference type="InterPro" id="IPR005106">
    <property type="entry name" value="Asp/hSer_DH_NAD-bd"/>
</dbReference>
<dbReference type="SUPFAM" id="SSF51735">
    <property type="entry name" value="NAD(P)-binding Rossmann-fold domains"/>
    <property type="match status" value="1"/>
</dbReference>
<proteinExistence type="inferred from homology"/>
<dbReference type="SUPFAM" id="SSF55347">
    <property type="entry name" value="Glyceraldehyde-3-phosphate dehydrogenase-like, C-terminal domain"/>
    <property type="match status" value="1"/>
</dbReference>
<feature type="domain" description="ACT" evidence="20">
    <location>
        <begin position="351"/>
        <end position="426"/>
    </location>
</feature>
<keyword evidence="7 18" id="KW-0028">Amino-acid biosynthesis</keyword>
<evidence type="ECO:0000313" key="21">
    <source>
        <dbReference type="EMBL" id="OKO91352.1"/>
    </source>
</evidence>
<keyword evidence="10 17" id="KW-0521">NADP</keyword>
<dbReference type="Gene3D" id="3.40.50.720">
    <property type="entry name" value="NAD(P)-binding Rossmann-like Domain"/>
    <property type="match status" value="1"/>
</dbReference>
<dbReference type="GO" id="GO:0050661">
    <property type="term" value="F:NADP binding"/>
    <property type="evidence" value="ECO:0007669"/>
    <property type="project" value="InterPro"/>
</dbReference>
<dbReference type="InterPro" id="IPR036291">
    <property type="entry name" value="NAD(P)-bd_dom_sf"/>
</dbReference>
<dbReference type="PANTHER" id="PTHR43331:SF1">
    <property type="entry name" value="HOMOSERINE DEHYDROGENASE"/>
    <property type="match status" value="1"/>
</dbReference>
<evidence type="ECO:0000256" key="1">
    <source>
        <dbReference type="ARBA" id="ARBA00001920"/>
    </source>
</evidence>
<feature type="active site" description="Proton donor" evidence="16">
    <location>
        <position position="206"/>
    </location>
</feature>
<protein>
    <recommendedName>
        <fullName evidence="6 18">Homoserine dehydrogenase</fullName>
        <ecNumber evidence="5 18">1.1.1.3</ecNumber>
    </recommendedName>
</protein>
<dbReference type="InterPro" id="IPR001342">
    <property type="entry name" value="HDH_cat"/>
</dbReference>
<reference evidence="21 22" key="1">
    <citation type="submission" date="2016-11" db="EMBL/GenBank/DDBJ databases">
        <authorList>
            <person name="Kadnikov V."/>
            <person name="Nazina T."/>
        </authorList>
    </citation>
    <scope>NUCLEOTIDE SEQUENCE [LARGE SCALE GENOMIC DNA]</scope>
    <source>
        <strain evidence="21 22">1017</strain>
    </source>
</reference>
<dbReference type="GO" id="GO:0009088">
    <property type="term" value="P:threonine biosynthetic process"/>
    <property type="evidence" value="ECO:0007669"/>
    <property type="project" value="UniProtKB-UniPathway"/>
</dbReference>
<keyword evidence="12" id="KW-0520">NAD</keyword>
<keyword evidence="13" id="KW-0915">Sodium</keyword>
<dbReference type="InterPro" id="IPR045865">
    <property type="entry name" value="ACT-like_dom_sf"/>
</dbReference>
<keyword evidence="14 18" id="KW-0486">Methionine biosynthesis</keyword>
<dbReference type="Pfam" id="PF03447">
    <property type="entry name" value="NAD_binding_3"/>
    <property type="match status" value="1"/>
</dbReference>
<dbReference type="PROSITE" id="PS51671">
    <property type="entry name" value="ACT"/>
    <property type="match status" value="1"/>
</dbReference>
<feature type="binding site" evidence="17">
    <location>
        <position position="106"/>
    </location>
    <ligand>
        <name>NADPH</name>
        <dbReference type="ChEBI" id="CHEBI:57783"/>
    </ligand>
</feature>
<keyword evidence="9" id="KW-0479">Metal-binding</keyword>
<evidence type="ECO:0000256" key="12">
    <source>
        <dbReference type="ARBA" id="ARBA00023027"/>
    </source>
</evidence>
<dbReference type="PANTHER" id="PTHR43331">
    <property type="entry name" value="HOMOSERINE DEHYDROGENASE"/>
    <property type="match status" value="1"/>
</dbReference>
<dbReference type="Gene3D" id="3.30.360.10">
    <property type="entry name" value="Dihydrodipicolinate Reductase, domain 2"/>
    <property type="match status" value="1"/>
</dbReference>
<dbReference type="NCBIfam" id="NF004976">
    <property type="entry name" value="PRK06349.1"/>
    <property type="match status" value="1"/>
</dbReference>
<sequence>MEKPIFVGLLGLGTVGSGVVKIIENHQEKLMHQVGCPVTVKKILVRDVQKPRGVAVDPALLTTSAAEVIDDPDIDVIIEVMGGIEETKELLLRALRQGKHVVTANKDLMAVYGSELLRVAAEYRCDLFYEASVAGGIPILRSLVDGLASDRITKLMGIVNGTTNYILTKMSQNGASYEDVLAEAQALGFAEADPTSDVEGLDAARKMAILARLGFSMDIDLDDVQVKGITQVTEEDLNYGKRLGYTMKLIGIAQRDGQKVEVSVQPTFLPDSHPLASVHNEYNAVYVYGEAVGETMFYGPGAGSLPTATAVVSDLVAVMKNMRLGVNGRYAVAPQYEKQLKTPAEIFSKYFLRIHVKDQVGAFAKITTLFSQRGVSFEKILQLPLKEDGLAEIVIVTHDASQQDYEDILQQLGDLEIVERVQSSYRVEGEKRS</sequence>
<dbReference type="GO" id="GO:0009086">
    <property type="term" value="P:methionine biosynthetic process"/>
    <property type="evidence" value="ECO:0007669"/>
    <property type="project" value="UniProtKB-KW"/>
</dbReference>
<evidence type="ECO:0000313" key="22">
    <source>
        <dbReference type="Proteomes" id="UP000186030"/>
    </source>
</evidence>
<reference evidence="22" key="2">
    <citation type="submission" date="2017-01" db="EMBL/GenBank/DDBJ databases">
        <title>Genome sequencing and annotation of Geobacillus sp. 1017, a Hydrocarbon-Oxidizing Thermophilic Bacterium Isolated from a Heavy Oil Reservoir (China).</title>
        <authorList>
            <person name="Kadnikov V.V."/>
            <person name="Mardanov A.V."/>
            <person name="Poltaraus A.B."/>
            <person name="Sokolova D.S."/>
            <person name="Semenova E.M."/>
            <person name="Ravin N.V."/>
            <person name="Tourova T.P."/>
            <person name="Nazina T.N."/>
        </authorList>
    </citation>
    <scope>NUCLEOTIDE SEQUENCE [LARGE SCALE GENOMIC DNA]</scope>
    <source>
        <strain evidence="22">1017</strain>
    </source>
</reference>
<dbReference type="UniPathway" id="UPA00051">
    <property type="reaction ID" value="UER00465"/>
</dbReference>
<evidence type="ECO:0000256" key="10">
    <source>
        <dbReference type="ARBA" id="ARBA00022857"/>
    </source>
</evidence>
<comment type="pathway">
    <text evidence="3 18">Amino-acid biosynthesis; L-methionine biosynthesis via de novo pathway; L-homoserine from L-aspartate: step 3/3.</text>
</comment>
<dbReference type="PIRSF" id="PIRSF000098">
    <property type="entry name" value="Homoser_dehydrog"/>
    <property type="match status" value="1"/>
</dbReference>
<evidence type="ECO:0000256" key="9">
    <source>
        <dbReference type="ARBA" id="ARBA00022723"/>
    </source>
</evidence>
<dbReference type="InterPro" id="IPR016204">
    <property type="entry name" value="HDH"/>
</dbReference>
<evidence type="ECO:0000256" key="5">
    <source>
        <dbReference type="ARBA" id="ARBA00013213"/>
    </source>
</evidence>
<dbReference type="FunFam" id="3.30.360.10:FF:000005">
    <property type="entry name" value="Homoserine dehydrogenase"/>
    <property type="match status" value="1"/>
</dbReference>
<dbReference type="EMBL" id="MQMG01000039">
    <property type="protein sequence ID" value="OKO91352.1"/>
    <property type="molecule type" value="Genomic_DNA"/>
</dbReference>
<evidence type="ECO:0000256" key="18">
    <source>
        <dbReference type="RuleBase" id="RU000579"/>
    </source>
</evidence>
<comment type="caution">
    <text evidence="21">The sequence shown here is derived from an EMBL/GenBank/DDBJ whole genome shotgun (WGS) entry which is preliminary data.</text>
</comment>
<dbReference type="Gene3D" id="3.30.70.260">
    <property type="match status" value="1"/>
</dbReference>
<dbReference type="Pfam" id="PF00742">
    <property type="entry name" value="Homoserine_dh"/>
    <property type="match status" value="1"/>
</dbReference>
<evidence type="ECO:0000256" key="3">
    <source>
        <dbReference type="ARBA" id="ARBA00005062"/>
    </source>
</evidence>
<evidence type="ECO:0000256" key="4">
    <source>
        <dbReference type="ARBA" id="ARBA00006753"/>
    </source>
</evidence>
<dbReference type="Proteomes" id="UP000186030">
    <property type="component" value="Unassembled WGS sequence"/>
</dbReference>
<dbReference type="UniPathway" id="UPA00050">
    <property type="reaction ID" value="UER00063"/>
</dbReference>
<comment type="pathway">
    <text evidence="2 18">Amino-acid biosynthesis; L-threonine biosynthesis; L-threonine from L-aspartate: step 3/5.</text>
</comment>
<dbReference type="Pfam" id="PF01842">
    <property type="entry name" value="ACT"/>
    <property type="match status" value="1"/>
</dbReference>